<organism evidence="1 2">
    <name type="scientific">Rothia endophytica</name>
    <dbReference type="NCBI Taxonomy" id="1324766"/>
    <lineage>
        <taxon>Bacteria</taxon>
        <taxon>Bacillati</taxon>
        <taxon>Actinomycetota</taxon>
        <taxon>Actinomycetes</taxon>
        <taxon>Micrococcales</taxon>
        <taxon>Micrococcaceae</taxon>
        <taxon>Rothia</taxon>
    </lineage>
</organism>
<reference evidence="2" key="1">
    <citation type="journal article" date="2019" name="Int. J. Syst. Evol. Microbiol.">
        <title>The Global Catalogue of Microorganisms (GCM) 10K type strain sequencing project: providing services to taxonomists for standard genome sequencing and annotation.</title>
        <authorList>
            <consortium name="The Broad Institute Genomics Platform"/>
            <consortium name="The Broad Institute Genome Sequencing Center for Infectious Disease"/>
            <person name="Wu L."/>
            <person name="Ma J."/>
        </authorList>
    </citation>
    <scope>NUCLEOTIDE SEQUENCE [LARGE SCALE GENOMIC DNA]</scope>
    <source>
        <strain evidence="2">JCM 18541</strain>
    </source>
</reference>
<comment type="caution">
    <text evidence="1">The sequence shown here is derived from an EMBL/GenBank/DDBJ whole genome shotgun (WGS) entry which is preliminary data.</text>
</comment>
<dbReference type="InterPro" id="IPR011009">
    <property type="entry name" value="Kinase-like_dom_sf"/>
</dbReference>
<keyword evidence="2" id="KW-1185">Reference proteome</keyword>
<accession>A0ABP9BSZ0</accession>
<protein>
    <recommendedName>
        <fullName evidence="3">Aminoglycoside phosphotransferase</fullName>
    </recommendedName>
</protein>
<dbReference type="EMBL" id="BAABKP010000003">
    <property type="protein sequence ID" value="GAA4798188.1"/>
    <property type="molecule type" value="Genomic_DNA"/>
</dbReference>
<evidence type="ECO:0008006" key="3">
    <source>
        <dbReference type="Google" id="ProtNLM"/>
    </source>
</evidence>
<evidence type="ECO:0000313" key="2">
    <source>
        <dbReference type="Proteomes" id="UP001500187"/>
    </source>
</evidence>
<dbReference type="RefSeq" id="WP_345446519.1">
    <property type="nucleotide sequence ID" value="NZ_BAABKP010000003.1"/>
</dbReference>
<evidence type="ECO:0000313" key="1">
    <source>
        <dbReference type="EMBL" id="GAA4798188.1"/>
    </source>
</evidence>
<gene>
    <name evidence="1" type="ORF">GCM10023352_17400</name>
</gene>
<proteinExistence type="predicted"/>
<sequence length="287" mass="32238">MTLTETAPRQSERTTVSATGLLITEKWSAGGQEGLVRTLGDSAPLPFSSAVLEPQQKQASVLVWGRGNIQERFYPLTKHTPLYNYLIETEVQDSLDYRTIGKAWGSALREMHQLPVLGEALPTSCTPRTAVRSYHWLNDEGWEHLTKVLATEHFEKLRQWIEAVTRGENLAVSHGNAGFINWLISADQVTGVLLTGEDVGYAQPEYDTGWVLGEFAELYAFYPNLRLKLTDLQQGFLTGYGDFTENNLNSAIAFRLIHHAYDWHHYAGANLQAAQLLIDLATNYLDR</sequence>
<name>A0ABP9BSZ0_9MICC</name>
<dbReference type="Proteomes" id="UP001500187">
    <property type="component" value="Unassembled WGS sequence"/>
</dbReference>
<dbReference type="SUPFAM" id="SSF56112">
    <property type="entry name" value="Protein kinase-like (PK-like)"/>
    <property type="match status" value="1"/>
</dbReference>